<dbReference type="InterPro" id="IPR003593">
    <property type="entry name" value="AAA+_ATPase"/>
</dbReference>
<proteinExistence type="inferred from homology"/>
<dbReference type="PANTHER" id="PTHR11564">
    <property type="entry name" value="SIGNAL RECOGNITION PARTICLE 54K PROTEIN SRP54"/>
    <property type="match status" value="1"/>
</dbReference>
<comment type="function">
    <text evidence="8">Involved in targeting and insertion of nascent membrane proteins into the cytoplasmic membrane. Binds to the hydrophobic signal sequence of the ribosome-nascent chain (RNC) as it emerges from the ribosomes. The SRP-RNC complex is then targeted to the cytoplasmic membrane where it interacts with the SRP receptor FtsY.</text>
</comment>
<name>A0A1L2JK72_9CREN</name>
<dbReference type="GO" id="GO:0048500">
    <property type="term" value="C:signal recognition particle"/>
    <property type="evidence" value="ECO:0007669"/>
    <property type="project" value="UniProtKB-UniRule"/>
</dbReference>
<protein>
    <recommendedName>
        <fullName evidence="8">Signal recognition particle 54 kDa protein</fullName>
        <shortName evidence="8">SRP54</shortName>
        <ecNumber evidence="8">3.6.5.4</ecNumber>
    </recommendedName>
</protein>
<evidence type="ECO:0000259" key="9">
    <source>
        <dbReference type="SMART" id="SM00382"/>
    </source>
</evidence>
<dbReference type="AlphaFoldDB" id="A0A1L2JK72"/>
<gene>
    <name evidence="8" type="primary">srp54</name>
</gene>
<evidence type="ECO:0000256" key="4">
    <source>
        <dbReference type="ARBA" id="ARBA00022884"/>
    </source>
</evidence>
<organism evidence="12">
    <name type="scientific">uncultured korarchaeote</name>
    <dbReference type="NCBI Taxonomy" id="161241"/>
    <lineage>
        <taxon>Archaea</taxon>
        <taxon>Thermoproteota</taxon>
        <taxon>environmental samples</taxon>
    </lineage>
</organism>
<evidence type="ECO:0000259" key="10">
    <source>
        <dbReference type="SMART" id="SM00962"/>
    </source>
</evidence>
<dbReference type="Gene3D" id="1.20.120.140">
    <property type="entry name" value="Signal recognition particle SRP54, nucleotide-binding domain"/>
    <property type="match status" value="1"/>
</dbReference>
<dbReference type="GO" id="GO:0005525">
    <property type="term" value="F:GTP binding"/>
    <property type="evidence" value="ECO:0007669"/>
    <property type="project" value="UniProtKB-UniRule"/>
</dbReference>
<dbReference type="InterPro" id="IPR000897">
    <property type="entry name" value="SRP54_GTPase_dom"/>
</dbReference>
<evidence type="ECO:0000259" key="11">
    <source>
        <dbReference type="SMART" id="SM00963"/>
    </source>
</evidence>
<feature type="domain" description="Signal recognition particle SRP54 helical bundle" evidence="11">
    <location>
        <begin position="2"/>
        <end position="87"/>
    </location>
</feature>
<evidence type="ECO:0000256" key="8">
    <source>
        <dbReference type="HAMAP-Rule" id="MF_00306"/>
    </source>
</evidence>
<dbReference type="InterPro" id="IPR036891">
    <property type="entry name" value="Signal_recog_part_SRP54_M_sf"/>
</dbReference>
<dbReference type="SUPFAM" id="SSF47446">
    <property type="entry name" value="Signal peptide-binding domain"/>
    <property type="match status" value="1"/>
</dbReference>
<dbReference type="Pfam" id="PF02978">
    <property type="entry name" value="SRP_SPB"/>
    <property type="match status" value="1"/>
</dbReference>
<dbReference type="GO" id="GO:0006614">
    <property type="term" value="P:SRP-dependent cotranslational protein targeting to membrane"/>
    <property type="evidence" value="ECO:0007669"/>
    <property type="project" value="InterPro"/>
</dbReference>
<dbReference type="InterPro" id="IPR042101">
    <property type="entry name" value="SRP54_N_sf"/>
</dbReference>
<dbReference type="EC" id="3.6.5.4" evidence="8"/>
<comment type="catalytic activity">
    <reaction evidence="8">
        <text>GTP + H2O = GDP + phosphate + H(+)</text>
        <dbReference type="Rhea" id="RHEA:19669"/>
        <dbReference type="ChEBI" id="CHEBI:15377"/>
        <dbReference type="ChEBI" id="CHEBI:15378"/>
        <dbReference type="ChEBI" id="CHEBI:37565"/>
        <dbReference type="ChEBI" id="CHEBI:43474"/>
        <dbReference type="ChEBI" id="CHEBI:58189"/>
        <dbReference type="EC" id="3.6.5.4"/>
    </reaction>
</comment>
<dbReference type="InterPro" id="IPR022941">
    <property type="entry name" value="SRP54"/>
</dbReference>
<keyword evidence="6 8" id="KW-0733">Signal recognition particle</keyword>
<comment type="subcellular location">
    <subcellularLocation>
        <location evidence="8">Cytoplasm</location>
    </subcellularLocation>
    <text evidence="8">The SRP-RNC complex is targeted to the cytoplasmic membrane.</text>
</comment>
<dbReference type="InterPro" id="IPR013822">
    <property type="entry name" value="Signal_recog_particl_SRP54_hlx"/>
</dbReference>
<feature type="domain" description="SRP54-type proteins GTP-binding" evidence="10">
    <location>
        <begin position="101"/>
        <end position="294"/>
    </location>
</feature>
<feature type="binding site" evidence="8">
    <location>
        <begin position="188"/>
        <end position="192"/>
    </location>
    <ligand>
        <name>GTP</name>
        <dbReference type="ChEBI" id="CHEBI:37565"/>
    </ligand>
</feature>
<keyword evidence="4 8" id="KW-0694">RNA-binding</keyword>
<evidence type="ECO:0000313" key="12">
    <source>
        <dbReference type="EMBL" id="AOZ56115.1"/>
    </source>
</evidence>
<dbReference type="Gene3D" id="1.10.260.30">
    <property type="entry name" value="Signal recognition particle, SRP54 subunit, M-domain"/>
    <property type="match status" value="1"/>
</dbReference>
<dbReference type="HAMAP" id="MF_00306">
    <property type="entry name" value="SRP54"/>
    <property type="match status" value="1"/>
</dbReference>
<keyword evidence="7 8" id="KW-0687">Ribonucleoprotein</keyword>
<dbReference type="SUPFAM" id="SSF52540">
    <property type="entry name" value="P-loop containing nucleoside triphosphate hydrolases"/>
    <property type="match status" value="1"/>
</dbReference>
<dbReference type="InterPro" id="IPR027417">
    <property type="entry name" value="P-loop_NTPase"/>
</dbReference>
<keyword evidence="2 8" id="KW-0547">Nucleotide-binding</keyword>
<dbReference type="SMART" id="SM00963">
    <property type="entry name" value="SRP54_N"/>
    <property type="match status" value="1"/>
</dbReference>
<evidence type="ECO:0000256" key="7">
    <source>
        <dbReference type="ARBA" id="ARBA00023274"/>
    </source>
</evidence>
<feature type="domain" description="AAA+ ATPase" evidence="9">
    <location>
        <begin position="100"/>
        <end position="299"/>
    </location>
</feature>
<evidence type="ECO:0000256" key="6">
    <source>
        <dbReference type="ARBA" id="ARBA00023135"/>
    </source>
</evidence>
<evidence type="ECO:0000256" key="5">
    <source>
        <dbReference type="ARBA" id="ARBA00023134"/>
    </source>
</evidence>
<dbReference type="InterPro" id="IPR004125">
    <property type="entry name" value="Signal_recog_particle_SRP54_M"/>
</dbReference>
<dbReference type="Gene3D" id="3.40.50.300">
    <property type="entry name" value="P-loop containing nucleotide triphosphate hydrolases"/>
    <property type="match status" value="1"/>
</dbReference>
<reference evidence="12" key="1">
    <citation type="journal article" date="2017" name="Nature">
        <title>Metagenomic exploration of ASGARD archaea illuminates the origin of cellular complexity in eukaryotes.</title>
        <authorList>
            <person name="Zaremba-Niedzwiedzka K."/>
            <person name="Caceres E.F."/>
            <person name="Saw J.H.W."/>
            <person name="Backstrom D."/>
            <person name="Juzokaite L."/>
            <person name="Vancaester E."/>
            <person name="Seitz K.W."/>
            <person name="Anantharaman K."/>
            <person name="Starnawski P."/>
            <person name="Kjeldsen K.U."/>
            <person name="Stott M.B."/>
            <person name="Nunoura T."/>
            <person name="Banfield J.F."/>
            <person name="Schramm A."/>
            <person name="Baker B.J."/>
            <person name="Spang A."/>
            <person name="Ettema T.J.G."/>
        </authorList>
    </citation>
    <scope>NUCLEOTIDE SEQUENCE</scope>
    <source>
        <strain evidence="12">TIV_1</strain>
    </source>
</reference>
<keyword evidence="8" id="KW-0963">Cytoplasm</keyword>
<evidence type="ECO:0000256" key="2">
    <source>
        <dbReference type="ARBA" id="ARBA00022741"/>
    </source>
</evidence>
<sequence>MVLKEVGISLNKAVRRFLGLPLPDEKAVNEFIKDVQRILIKADVNVELVYKLTSKIKEKSLKAEVPIGFSRRDVAVKTLYEELINLLGERQRKLPIKPGKINTLLFVGIEGSGKTTVVAKLARLLDKQYGRVGVISTDTIRPAANIQLEQMLPESIPVYFNPNKKPVEIAIDGIKRYKSKGYNIILIDTAGRHRNEKDLINEMVELEKKIKPDIVILVVDATIGQAAYAQAKAFSGATNVGAVIVTKLDSTAKGGGALSAVAATGAPIVYVTSGESLDDIEEFNPQRFVSRLLGMGDIEELVKRMEEASVEITPEDIRKIASGKFTLLDFKNQIDQLGKLGPLSKLIDLIPGFSFNLPSEFGYQAQDKMKKWGVILKSMTKEELENPELIKRTRIIRIARGSGVTVRDVKELLKAYHTMKKTLSSMGRRDMRKLMKKLGMKGM</sequence>
<dbReference type="Pfam" id="PF00448">
    <property type="entry name" value="SRP54"/>
    <property type="match status" value="1"/>
</dbReference>
<dbReference type="SMART" id="SM00382">
    <property type="entry name" value="AAA"/>
    <property type="match status" value="1"/>
</dbReference>
<dbReference type="Pfam" id="PF02881">
    <property type="entry name" value="SRP54_N"/>
    <property type="match status" value="1"/>
</dbReference>
<dbReference type="PANTHER" id="PTHR11564:SF5">
    <property type="entry name" value="SIGNAL RECOGNITION PARTICLE SUBUNIT SRP54"/>
    <property type="match status" value="1"/>
</dbReference>
<dbReference type="CDD" id="cd17875">
    <property type="entry name" value="SRP54_G"/>
    <property type="match status" value="1"/>
</dbReference>
<dbReference type="GO" id="GO:0003924">
    <property type="term" value="F:GTPase activity"/>
    <property type="evidence" value="ECO:0007669"/>
    <property type="project" value="UniProtKB-UniRule"/>
</dbReference>
<dbReference type="GO" id="GO:0008312">
    <property type="term" value="F:7S RNA binding"/>
    <property type="evidence" value="ECO:0007669"/>
    <property type="project" value="UniProtKB-UniRule"/>
</dbReference>
<comment type="domain">
    <text evidence="8">Composed of three domains: the N-terminal N domain, which is responsible for interactions with the ribosome, the central G domain, which binds GTP, and the C-terminal M domain, which binds the RNA and the signal sequence of the RNC.</text>
</comment>
<keyword evidence="3 8" id="KW-0378">Hydrolase</keyword>
<keyword evidence="5 8" id="KW-0342">GTP-binding</keyword>
<accession>A0A1L2JK72</accession>
<dbReference type="EMBL" id="KX765029">
    <property type="protein sequence ID" value="AOZ56115.1"/>
    <property type="molecule type" value="Genomic_DNA"/>
</dbReference>
<comment type="similarity">
    <text evidence="1 8">Belongs to the GTP-binding SRP family. SRP54 subfamily.</text>
</comment>
<evidence type="ECO:0000256" key="3">
    <source>
        <dbReference type="ARBA" id="ARBA00022801"/>
    </source>
</evidence>
<evidence type="ECO:0000256" key="1">
    <source>
        <dbReference type="ARBA" id="ARBA00005450"/>
    </source>
</evidence>
<comment type="subunit">
    <text evidence="8">Part of the signal recognition particle protein translocation system, which is composed of SRP and FtsY. Archaeal SRP consists of a 7S RNA molecule of 300 nucleotides and two protein subunits: SRP54 and SRP19.</text>
</comment>
<dbReference type="SMART" id="SM00962">
    <property type="entry name" value="SRP54"/>
    <property type="match status" value="1"/>
</dbReference>
<feature type="binding site" evidence="8">
    <location>
        <begin position="108"/>
        <end position="115"/>
    </location>
    <ligand>
        <name>GTP</name>
        <dbReference type="ChEBI" id="CHEBI:37565"/>
    </ligand>
</feature>
<feature type="binding site" evidence="8">
    <location>
        <begin position="246"/>
        <end position="249"/>
    </location>
    <ligand>
        <name>GTP</name>
        <dbReference type="ChEBI" id="CHEBI:37565"/>
    </ligand>
</feature>